<dbReference type="InterPro" id="IPR051210">
    <property type="entry name" value="Ub_ligase/GEF_domain"/>
</dbReference>
<accession>X6P5B3</accession>
<evidence type="ECO:0000256" key="2">
    <source>
        <dbReference type="PROSITE-ProRule" id="PRU00235"/>
    </source>
</evidence>
<sequence>MEGRTNTNNLQEKLIISRLSKHLPAALEQIPTIDNSSSCCQNLHKQFLSTHTHIHYYHDIPLLLKKNILSHFPTYFFNQEKSPPMLFEKFCKGNTLFSFNQYTKRPFQKLKPFQKKKLPKRDTNIHSPPKKTLEMTHVNEYMNLGGIGTNVYWQGLNQDYQFTRKVSNDENGSVLQKCQELDEKKAEIKQAVLGYYFLQVLSTDNTIYHFGRIGNGQSGKRADNNSTTMITNTYFKDNNIAVQQLITSGHSDHCFALTKDHQLYGWGKNSAGQVLSIVYCIVFCSNNICIYMYTYIYMHIYIYIYSIYCWYDVDVPSHSFVCSVYVYVTHNTNIKKKKKKKRMEFAKFICHIAVLDTKGVARKGKLQCHFSKRNGTIRTKMVYSCGADKSGALGFGRNSVQSLLSPALIPTLQDVLIDKAVAAELHSVCLDGDLICFFFFFFIEKKKKSGQLGNGTVLEEDEGLPHVVDYFVQNGISIKDVSCGSEFTVVISTRGHVYAWGGNGNSQVFAQGFGFSCTTPTLLQELTPFFIVAVNCGYYSTSVISDQGQFFYFGTNYSSMLVEATHAITFPDTRTHSNVVSTSPSHLKKLLGDSKIVGFAQGIKGHIIVVGT</sequence>
<dbReference type="PROSITE" id="PS50818">
    <property type="entry name" value="INTEIN_C_TER"/>
    <property type="match status" value="1"/>
</dbReference>
<dbReference type="EMBL" id="ASPP01003931">
    <property type="protein sequence ID" value="ETO32787.1"/>
    <property type="molecule type" value="Genomic_DNA"/>
</dbReference>
<evidence type="ECO:0000256" key="1">
    <source>
        <dbReference type="ARBA" id="ARBA00022737"/>
    </source>
</evidence>
<dbReference type="Proteomes" id="UP000023152">
    <property type="component" value="Unassembled WGS sequence"/>
</dbReference>
<dbReference type="SUPFAM" id="SSF50985">
    <property type="entry name" value="RCC1/BLIP-II"/>
    <property type="match status" value="2"/>
</dbReference>
<evidence type="ECO:0000313" key="3">
    <source>
        <dbReference type="EMBL" id="ETO32787.1"/>
    </source>
</evidence>
<reference evidence="3 4" key="1">
    <citation type="journal article" date="2013" name="Curr. Biol.">
        <title>The Genome of the Foraminiferan Reticulomyxa filosa.</title>
        <authorList>
            <person name="Glockner G."/>
            <person name="Hulsmann N."/>
            <person name="Schleicher M."/>
            <person name="Noegel A.A."/>
            <person name="Eichinger L."/>
            <person name="Gallinger C."/>
            <person name="Pawlowski J."/>
            <person name="Sierra R."/>
            <person name="Euteneuer U."/>
            <person name="Pillet L."/>
            <person name="Moustafa A."/>
            <person name="Platzer M."/>
            <person name="Groth M."/>
            <person name="Szafranski K."/>
            <person name="Schliwa M."/>
        </authorList>
    </citation>
    <scope>NUCLEOTIDE SEQUENCE [LARGE SCALE GENOMIC DNA]</scope>
</reference>
<dbReference type="PROSITE" id="PS50012">
    <property type="entry name" value="RCC1_3"/>
    <property type="match status" value="2"/>
</dbReference>
<dbReference type="OrthoDB" id="5370059at2759"/>
<name>X6P5B3_RETFI</name>
<proteinExistence type="predicted"/>
<dbReference type="Pfam" id="PF13540">
    <property type="entry name" value="RCC1_2"/>
    <property type="match status" value="2"/>
</dbReference>
<protein>
    <submittedName>
        <fullName evidence="3">Uncharacterized protein</fullName>
    </submittedName>
</protein>
<keyword evidence="1" id="KW-0677">Repeat</keyword>
<dbReference type="AlphaFoldDB" id="X6P5B3"/>
<dbReference type="InterPro" id="IPR030934">
    <property type="entry name" value="Intein_C"/>
</dbReference>
<dbReference type="PANTHER" id="PTHR22870:SF408">
    <property type="entry name" value="OS09G0560450 PROTEIN"/>
    <property type="match status" value="1"/>
</dbReference>
<dbReference type="Gene3D" id="2.130.10.30">
    <property type="entry name" value="Regulator of chromosome condensation 1/beta-lactamase-inhibitor protein II"/>
    <property type="match status" value="2"/>
</dbReference>
<dbReference type="InterPro" id="IPR000408">
    <property type="entry name" value="Reg_chr_condens"/>
</dbReference>
<gene>
    <name evidence="3" type="ORF">RFI_04329</name>
</gene>
<dbReference type="InterPro" id="IPR009091">
    <property type="entry name" value="RCC1/BLIP-II"/>
</dbReference>
<evidence type="ECO:0000313" key="4">
    <source>
        <dbReference type="Proteomes" id="UP000023152"/>
    </source>
</evidence>
<organism evidence="3 4">
    <name type="scientific">Reticulomyxa filosa</name>
    <dbReference type="NCBI Taxonomy" id="46433"/>
    <lineage>
        <taxon>Eukaryota</taxon>
        <taxon>Sar</taxon>
        <taxon>Rhizaria</taxon>
        <taxon>Retaria</taxon>
        <taxon>Foraminifera</taxon>
        <taxon>Monothalamids</taxon>
        <taxon>Reticulomyxidae</taxon>
        <taxon>Reticulomyxa</taxon>
    </lineage>
</organism>
<dbReference type="PANTHER" id="PTHR22870">
    <property type="entry name" value="REGULATOR OF CHROMOSOME CONDENSATION"/>
    <property type="match status" value="1"/>
</dbReference>
<feature type="repeat" description="RCC1" evidence="2">
    <location>
        <begin position="380"/>
        <end position="433"/>
    </location>
</feature>
<feature type="repeat" description="RCC1" evidence="2">
    <location>
        <begin position="495"/>
        <end position="547"/>
    </location>
</feature>
<comment type="caution">
    <text evidence="3">The sequence shown here is derived from an EMBL/GenBank/DDBJ whole genome shotgun (WGS) entry which is preliminary data.</text>
</comment>
<keyword evidence="4" id="KW-1185">Reference proteome</keyword>